<dbReference type="Gene3D" id="3.30.559.10">
    <property type="entry name" value="Chloramphenicol acetyltransferase-like domain"/>
    <property type="match status" value="2"/>
</dbReference>
<evidence type="ECO:0000256" key="3">
    <source>
        <dbReference type="ARBA" id="ARBA00023315"/>
    </source>
</evidence>
<protein>
    <submittedName>
        <fullName evidence="4">Uncharacterized protein</fullName>
    </submittedName>
</protein>
<dbReference type="EnsemblPlants" id="AUR62025262-RA">
    <property type="protein sequence ID" value="AUR62025262-RA:cds"/>
    <property type="gene ID" value="AUR62025262"/>
</dbReference>
<keyword evidence="3" id="KW-0012">Acyltransferase</keyword>
<accession>A0A803M8N6</accession>
<dbReference type="Proteomes" id="UP000596660">
    <property type="component" value="Unplaced"/>
</dbReference>
<evidence type="ECO:0000256" key="1">
    <source>
        <dbReference type="ARBA" id="ARBA00009861"/>
    </source>
</evidence>
<keyword evidence="5" id="KW-1185">Reference proteome</keyword>
<proteinExistence type="inferred from homology"/>
<dbReference type="Gramene" id="AUR62025262-RA">
    <property type="protein sequence ID" value="AUR62025262-RA:cds"/>
    <property type="gene ID" value="AUR62025262"/>
</dbReference>
<organism evidence="4 5">
    <name type="scientific">Chenopodium quinoa</name>
    <name type="common">Quinoa</name>
    <dbReference type="NCBI Taxonomy" id="63459"/>
    <lineage>
        <taxon>Eukaryota</taxon>
        <taxon>Viridiplantae</taxon>
        <taxon>Streptophyta</taxon>
        <taxon>Embryophyta</taxon>
        <taxon>Tracheophyta</taxon>
        <taxon>Spermatophyta</taxon>
        <taxon>Magnoliopsida</taxon>
        <taxon>eudicotyledons</taxon>
        <taxon>Gunneridae</taxon>
        <taxon>Pentapetalae</taxon>
        <taxon>Caryophyllales</taxon>
        <taxon>Chenopodiaceae</taxon>
        <taxon>Chenopodioideae</taxon>
        <taxon>Atripliceae</taxon>
        <taxon>Chenopodium</taxon>
    </lineage>
</organism>
<dbReference type="InterPro" id="IPR050317">
    <property type="entry name" value="Plant_Fungal_Acyltransferase"/>
</dbReference>
<evidence type="ECO:0000256" key="2">
    <source>
        <dbReference type="ARBA" id="ARBA00022679"/>
    </source>
</evidence>
<reference evidence="4" key="2">
    <citation type="submission" date="2021-03" db="UniProtKB">
        <authorList>
            <consortium name="EnsemblPlants"/>
        </authorList>
    </citation>
    <scope>IDENTIFICATION</scope>
</reference>
<evidence type="ECO:0000313" key="5">
    <source>
        <dbReference type="Proteomes" id="UP000596660"/>
    </source>
</evidence>
<name>A0A803M8N6_CHEQI</name>
<dbReference type="Pfam" id="PF02458">
    <property type="entry name" value="Transferase"/>
    <property type="match status" value="1"/>
</dbReference>
<dbReference type="OMA" id="HETIACC"/>
<dbReference type="PANTHER" id="PTHR31642">
    <property type="entry name" value="TRICHOTHECENE 3-O-ACETYLTRANSFERASE"/>
    <property type="match status" value="1"/>
</dbReference>
<dbReference type="AlphaFoldDB" id="A0A803M8N6"/>
<dbReference type="InterPro" id="IPR023213">
    <property type="entry name" value="CAT-like_dom_sf"/>
</dbReference>
<evidence type="ECO:0000313" key="4">
    <source>
        <dbReference type="EnsemblPlants" id="AUR62025262-RA:cds"/>
    </source>
</evidence>
<dbReference type="PANTHER" id="PTHR31642:SF11">
    <property type="entry name" value="SHIKIMATE O-HYDROXYCINNAMOYLTRANSFERASE"/>
    <property type="match status" value="1"/>
</dbReference>
<comment type="similarity">
    <text evidence="1">Belongs to the plant acyltransferase family.</text>
</comment>
<reference evidence="4" key="1">
    <citation type="journal article" date="2017" name="Nature">
        <title>The genome of Chenopodium quinoa.</title>
        <authorList>
            <person name="Jarvis D.E."/>
            <person name="Ho Y.S."/>
            <person name="Lightfoot D.J."/>
            <person name="Schmoeckel S.M."/>
            <person name="Li B."/>
            <person name="Borm T.J.A."/>
            <person name="Ohyanagi H."/>
            <person name="Mineta K."/>
            <person name="Michell C.T."/>
            <person name="Saber N."/>
            <person name="Kharbatia N.M."/>
            <person name="Rupper R.R."/>
            <person name="Sharp A.R."/>
            <person name="Dally N."/>
            <person name="Boughton B.A."/>
            <person name="Woo Y.H."/>
            <person name="Gao G."/>
            <person name="Schijlen E.G.W.M."/>
            <person name="Guo X."/>
            <person name="Momin A.A."/>
            <person name="Negrao S."/>
            <person name="Al-Babili S."/>
            <person name="Gehring C."/>
            <person name="Roessner U."/>
            <person name="Jung C."/>
            <person name="Murphy K."/>
            <person name="Arold S.T."/>
            <person name="Gojobori T."/>
            <person name="van der Linden C.G."/>
            <person name="van Loo E.N."/>
            <person name="Jellen E.N."/>
            <person name="Maughan P.J."/>
            <person name="Tester M."/>
        </authorList>
    </citation>
    <scope>NUCLEOTIDE SEQUENCE [LARGE SCALE GENOMIC DNA]</scope>
    <source>
        <strain evidence="4">cv. PI 614886</strain>
    </source>
</reference>
<keyword evidence="2" id="KW-0808">Transferase</keyword>
<dbReference type="GO" id="GO:0016747">
    <property type="term" value="F:acyltransferase activity, transferring groups other than amino-acyl groups"/>
    <property type="evidence" value="ECO:0007669"/>
    <property type="project" value="TreeGrafter"/>
</dbReference>
<sequence length="430" mass="47882">MSLKVQECSMVCPAGETPNQIVRLTRLDMLALSRALVSFYPLAGRLRKNEGNDEIEVDCNGEGVLFIEVETPYALNDFVDGDGDKDGVFKPNGKFRKMVNPTWDYTKGLSSIPLIMVQFTRFKCGSVCMGVAMHHHIGDGIAYAYFISSWARLSRGLDLAVFPVHERSLIHHLAPRNPPQVKFRHLEFEPRLPPLSPNGCSSGDAAMNMEGLFSLSKPQINALKLKAASYKVVDQGYTLSTFEVVAGHVWRSACMARGLANEQQVKLYIPIDARTRLKDPTILLKGYYGNLVFFAACIAKVGDIVSKPLWYTASMIHETLVRMQDVEYLKSAVDYLELQSDPLVVLRGADSVTSPNLLINSWGRIPSCEADFGWGCPTFFGNGGVRYEGLAFLIPTTHGDGSFTLSINLYKIHMPLFEKYLYDFQSTPKV</sequence>